<comment type="caution">
    <text evidence="2">The sequence shown here is derived from an EMBL/GenBank/DDBJ whole genome shotgun (WGS) entry which is preliminary data.</text>
</comment>
<evidence type="ECO:0000259" key="1">
    <source>
        <dbReference type="Pfam" id="PF20179"/>
    </source>
</evidence>
<dbReference type="Pfam" id="PF20179">
    <property type="entry name" value="MSS51_C"/>
    <property type="match status" value="1"/>
</dbReference>
<dbReference type="AlphaFoldDB" id="A0AA36IAK2"/>
<reference evidence="2" key="1">
    <citation type="submission" date="2023-08" db="EMBL/GenBank/DDBJ databases">
        <authorList>
            <person name="Chen Y."/>
            <person name="Shah S."/>
            <person name="Dougan E. K."/>
            <person name="Thang M."/>
            <person name="Chan C."/>
        </authorList>
    </citation>
    <scope>NUCLEOTIDE SEQUENCE</scope>
</reference>
<gene>
    <name evidence="2" type="ORF">EVOR1521_LOCUS11058</name>
</gene>
<protein>
    <recommendedName>
        <fullName evidence="1">Mitochondrial splicing suppressor 51-like C-terminal domain-containing protein</fullName>
    </recommendedName>
</protein>
<dbReference type="EMBL" id="CAUJNA010001090">
    <property type="protein sequence ID" value="CAJ1384141.1"/>
    <property type="molecule type" value="Genomic_DNA"/>
</dbReference>
<dbReference type="InterPro" id="IPR046824">
    <property type="entry name" value="Mss51-like_C"/>
</dbReference>
<evidence type="ECO:0000313" key="2">
    <source>
        <dbReference type="EMBL" id="CAJ1384141.1"/>
    </source>
</evidence>
<dbReference type="Proteomes" id="UP001178507">
    <property type="component" value="Unassembled WGS sequence"/>
</dbReference>
<keyword evidence="3" id="KW-1185">Reference proteome</keyword>
<sequence>MREGDLTRSPEVEVQGLRLQGHEFTQQSPDRPDLAVCFNSGVGTLALTIASPWLPTLAALLKLDVPLLFTSFGPQERKGEDFILKQLFQAQVLVDVLENPFRQMPEDRPGCYSTLEEDLSGDGEHLCNAQIWWARGSQLPAKELDQVAARAVRVLEELTQSFAMKGAHKSWLLALTKGSRRVGEAALENFQAAFKSPEVLRVLGKLGRRIAEAIACFVGRHGPHPLARPLVEEVLLAKVKLTLGGEESVLREARPQLKAICACA</sequence>
<accession>A0AA36IAK2</accession>
<proteinExistence type="predicted"/>
<organism evidence="2 3">
    <name type="scientific">Effrenium voratum</name>
    <dbReference type="NCBI Taxonomy" id="2562239"/>
    <lineage>
        <taxon>Eukaryota</taxon>
        <taxon>Sar</taxon>
        <taxon>Alveolata</taxon>
        <taxon>Dinophyceae</taxon>
        <taxon>Suessiales</taxon>
        <taxon>Symbiodiniaceae</taxon>
        <taxon>Effrenium</taxon>
    </lineage>
</organism>
<feature type="domain" description="Mitochondrial splicing suppressor 51-like C-terminal" evidence="1">
    <location>
        <begin position="22"/>
        <end position="105"/>
    </location>
</feature>
<name>A0AA36IAK2_9DINO</name>
<evidence type="ECO:0000313" key="3">
    <source>
        <dbReference type="Proteomes" id="UP001178507"/>
    </source>
</evidence>